<dbReference type="AlphaFoldDB" id="A0A3M5X7B6"/>
<feature type="domain" description="KAP NTPase" evidence="1">
    <location>
        <begin position="25"/>
        <end position="325"/>
    </location>
</feature>
<dbReference type="Gene3D" id="3.40.50.300">
    <property type="entry name" value="P-loop containing nucleotide triphosphate hydrolases"/>
    <property type="match status" value="1"/>
</dbReference>
<dbReference type="InterPro" id="IPR027417">
    <property type="entry name" value="P-loop_NTPase"/>
</dbReference>
<comment type="caution">
    <text evidence="2">The sequence shown here is derived from an EMBL/GenBank/DDBJ whole genome shotgun (WGS) entry which is preliminary data.</text>
</comment>
<dbReference type="EMBL" id="RBUF01000106">
    <property type="protein sequence ID" value="RMU77794.1"/>
    <property type="molecule type" value="Genomic_DNA"/>
</dbReference>
<dbReference type="InterPro" id="IPR052754">
    <property type="entry name" value="NTPase_KAP_P-loop"/>
</dbReference>
<organism evidence="2 3">
    <name type="scientific">Pseudomonas syringae pv. aptata</name>
    <dbReference type="NCBI Taxonomy" id="83167"/>
    <lineage>
        <taxon>Bacteria</taxon>
        <taxon>Pseudomonadati</taxon>
        <taxon>Pseudomonadota</taxon>
        <taxon>Gammaproteobacteria</taxon>
        <taxon>Pseudomonadales</taxon>
        <taxon>Pseudomonadaceae</taxon>
        <taxon>Pseudomonas</taxon>
        <taxon>Pseudomonas syringae</taxon>
    </lineage>
</organism>
<name>A0A3M5X7B6_PSEAP</name>
<sequence>MRLKSGTIEIPQEDIYQNDKLSRQKSVSNLAKLLRNVQSPLVFSVNGPWGAGKTTYMKMLNSTLSNAGAKSIYFSAWETDFAEDPLIAFIGEMNAALEKYILGDVEKNRAWGIAKAAGVHILKRSFPVGIKVATAGLLDWDKVYEDEASKLAEALTKDAIDNYSKSKEAIALFKSNIAKVLASGDGTPGKMFIFVDELDRCRPTYAIELLERVKHLLDVEGLVFILAMDKSQLAHSVKAVYGTEFDALGYLKRFIDVEFTLPRADPMDFVESLLSKLELDSYFAARTFSAETKNDRDNLLEMLRVVTQKMSLRDIEQLVSKVKLVSLTIDTQQSFHIVFIMFLIIAKDQHPEVYRNFAQDGSTVNDITLLINLIFSGEKLLWTRQYLEGMIIASTMHGMRDWAQSRIEALKTIYHSDNQSPADKENAGRILEVVDQNLRMGRGLPVATFLERIDMLSEFVFE</sequence>
<protein>
    <submittedName>
        <fullName evidence="2">KAP P-loop domain protein</fullName>
    </submittedName>
</protein>
<dbReference type="InterPro" id="IPR011646">
    <property type="entry name" value="KAP_P-loop"/>
</dbReference>
<dbReference type="Pfam" id="PF07693">
    <property type="entry name" value="KAP_NTPase"/>
    <property type="match status" value="1"/>
</dbReference>
<dbReference type="SUPFAM" id="SSF52540">
    <property type="entry name" value="P-loop containing nucleoside triphosphate hydrolases"/>
    <property type="match status" value="1"/>
</dbReference>
<accession>A0A3M5X7B6</accession>
<gene>
    <name evidence="2" type="ORF">ALP24_02742</name>
</gene>
<evidence type="ECO:0000259" key="1">
    <source>
        <dbReference type="Pfam" id="PF07693"/>
    </source>
</evidence>
<dbReference type="Proteomes" id="UP000274315">
    <property type="component" value="Unassembled WGS sequence"/>
</dbReference>
<proteinExistence type="predicted"/>
<reference evidence="2 3" key="1">
    <citation type="submission" date="2018-08" db="EMBL/GenBank/DDBJ databases">
        <title>Recombination of ecologically and evolutionarily significant loci maintains genetic cohesion in the Pseudomonas syringae species complex.</title>
        <authorList>
            <person name="Dillon M."/>
            <person name="Thakur S."/>
            <person name="Almeida R.N.D."/>
            <person name="Weir B.S."/>
            <person name="Guttman D.S."/>
        </authorList>
    </citation>
    <scope>NUCLEOTIDE SEQUENCE [LARGE SCALE GENOMIC DNA]</scope>
    <source>
        <strain evidence="2 3">ICMP 11935</strain>
    </source>
</reference>
<evidence type="ECO:0000313" key="3">
    <source>
        <dbReference type="Proteomes" id="UP000274315"/>
    </source>
</evidence>
<evidence type="ECO:0000313" key="2">
    <source>
        <dbReference type="EMBL" id="RMU77794.1"/>
    </source>
</evidence>
<dbReference type="PANTHER" id="PTHR22674">
    <property type="entry name" value="NTPASE, KAP FAMILY P-LOOP DOMAIN-CONTAINING 1"/>
    <property type="match status" value="1"/>
</dbReference>
<dbReference type="PANTHER" id="PTHR22674:SF6">
    <property type="entry name" value="NTPASE KAP FAMILY P-LOOP DOMAIN-CONTAINING PROTEIN 1"/>
    <property type="match status" value="1"/>
</dbReference>